<dbReference type="InterPro" id="IPR046335">
    <property type="entry name" value="LacI/GalR-like_sensor"/>
</dbReference>
<dbReference type="SUPFAM" id="SSF53822">
    <property type="entry name" value="Periplasmic binding protein-like I"/>
    <property type="match status" value="1"/>
</dbReference>
<evidence type="ECO:0000313" key="9">
    <source>
        <dbReference type="EMBL" id="RHA68618.1"/>
    </source>
</evidence>
<evidence type="ECO:0000256" key="3">
    <source>
        <dbReference type="ARBA" id="ARBA00023125"/>
    </source>
</evidence>
<evidence type="ECO:0000313" key="10">
    <source>
        <dbReference type="EMBL" id="RHC14002.1"/>
    </source>
</evidence>
<proteinExistence type="predicted"/>
<keyword evidence="4" id="KW-0804">Transcription</keyword>
<dbReference type="GO" id="GO:0000976">
    <property type="term" value="F:transcription cis-regulatory region binding"/>
    <property type="evidence" value="ECO:0007669"/>
    <property type="project" value="TreeGrafter"/>
</dbReference>
<evidence type="ECO:0000313" key="7">
    <source>
        <dbReference type="EMBL" id="MTR86084.1"/>
    </source>
</evidence>
<dbReference type="OrthoDB" id="43195at2"/>
<evidence type="ECO:0000256" key="1">
    <source>
        <dbReference type="ARBA" id="ARBA00022491"/>
    </source>
</evidence>
<evidence type="ECO:0000313" key="14">
    <source>
        <dbReference type="Proteomes" id="UP000283513"/>
    </source>
</evidence>
<evidence type="ECO:0000256" key="4">
    <source>
        <dbReference type="ARBA" id="ARBA00023163"/>
    </source>
</evidence>
<dbReference type="Pfam" id="PF00356">
    <property type="entry name" value="LacI"/>
    <property type="match status" value="1"/>
</dbReference>
<sequence length="342" mass="38474">MSKVTMQDIADELGISRVTVWKVFNNHSGVSEAVRESVLQKAKELGYSKFMQEPAAIPNDPQEDKTVSLIVSRPDSSTFWTNIIHRLAQELATHNINLLYTYVPSSYTPSYSFPSALTNGTVSGAIILNVYDTKMVELINNTLNIPKVFLDTVPEVGNRALHGDLLLIEGYNTMYEITQSILERGITNIGFIGDIHYAITNKDRYIGFCHCLKDHNIPLNPAICHTDPIGIFSYHNDLYAFLDSIPELPQAFICASDYIAHFLHLYLTEHPERIPNGIILTGFDGSNEYTNINGLLTTAYVHTSLLGKRLSLQIIYRMDHPDAPFELTYISPEIVYRDSIVD</sequence>
<dbReference type="GeneID" id="61431533"/>
<reference evidence="6 13" key="1">
    <citation type="submission" date="2015-09" db="EMBL/GenBank/DDBJ databases">
        <authorList>
            <consortium name="Pathogen Informatics"/>
        </authorList>
    </citation>
    <scope>NUCLEOTIDE SEQUENCE [LARGE SCALE GENOMIC DNA]</scope>
    <source>
        <strain evidence="6 13">2789STDY5834960</strain>
    </source>
</reference>
<dbReference type="Proteomes" id="UP000283586">
    <property type="component" value="Unassembled WGS sequence"/>
</dbReference>
<dbReference type="EMBL" id="QRID01000001">
    <property type="protein sequence ID" value="RHG30953.1"/>
    <property type="molecule type" value="Genomic_DNA"/>
</dbReference>
<dbReference type="Proteomes" id="UP000479531">
    <property type="component" value="Unassembled WGS sequence"/>
</dbReference>
<dbReference type="EMBL" id="QSFP01000004">
    <property type="protein sequence ID" value="RHA68618.1"/>
    <property type="molecule type" value="Genomic_DNA"/>
</dbReference>
<dbReference type="Proteomes" id="UP000095350">
    <property type="component" value="Unassembled WGS sequence"/>
</dbReference>
<reference evidence="8 19" key="4">
    <citation type="submission" date="2019-10" db="EMBL/GenBank/DDBJ databases">
        <title>Roseburia spp. ameliorate alcoholic fatty liver via restoration of gut barrier function.</title>
        <authorList>
            <person name="Seo B."/>
            <person name="Ko G."/>
        </authorList>
    </citation>
    <scope>NUCLEOTIDE SEQUENCE [LARGE SCALE GENOMIC DNA]</scope>
    <source>
        <strain evidence="8 19">SNUG30017</strain>
    </source>
</reference>
<dbReference type="Proteomes" id="UP000284051">
    <property type="component" value="Unassembled WGS sequence"/>
</dbReference>
<evidence type="ECO:0000313" key="13">
    <source>
        <dbReference type="Proteomes" id="UP000095350"/>
    </source>
</evidence>
<dbReference type="Gene3D" id="3.40.50.2300">
    <property type="match status" value="2"/>
</dbReference>
<evidence type="ECO:0000313" key="18">
    <source>
        <dbReference type="Proteomes" id="UP000478483"/>
    </source>
</evidence>
<keyword evidence="3 7" id="KW-0238">DNA-binding</keyword>
<reference evidence="14 15" key="2">
    <citation type="submission" date="2018-08" db="EMBL/GenBank/DDBJ databases">
        <title>A genome reference for cultivated species of the human gut microbiota.</title>
        <authorList>
            <person name="Zou Y."/>
            <person name="Xue W."/>
            <person name="Luo G."/>
        </authorList>
    </citation>
    <scope>NUCLEOTIDE SEQUENCE [LARGE SCALE GENOMIC DNA]</scope>
    <source>
        <strain evidence="12 15">AF31-21AC</strain>
        <strain evidence="11 16">AM22-21LB</strain>
        <strain evidence="10 14">AM37-1AC</strain>
        <strain evidence="9 17">AM43-11</strain>
    </source>
</reference>
<reference evidence="7 18" key="3">
    <citation type="journal article" date="2019" name="Nat. Med.">
        <title>A library of human gut bacterial isolates paired with longitudinal multiomics data enables mechanistic microbiome research.</title>
        <authorList>
            <person name="Poyet M."/>
            <person name="Groussin M."/>
            <person name="Gibbons S.M."/>
            <person name="Avila-Pacheco J."/>
            <person name="Jiang X."/>
            <person name="Kearney S.M."/>
            <person name="Perrotta A.R."/>
            <person name="Berdy B."/>
            <person name="Zhao S."/>
            <person name="Lieberman T.D."/>
            <person name="Swanson P.K."/>
            <person name="Smith M."/>
            <person name="Roesemann S."/>
            <person name="Alexander J.E."/>
            <person name="Rich S.A."/>
            <person name="Livny J."/>
            <person name="Vlamakis H."/>
            <person name="Clish C."/>
            <person name="Bullock K."/>
            <person name="Deik A."/>
            <person name="Scott J."/>
            <person name="Pierce K.A."/>
            <person name="Xavier R.J."/>
            <person name="Alm E.J."/>
        </authorList>
    </citation>
    <scope>NUCLEOTIDE SEQUENCE [LARGE SCALE GENOMIC DNA]</scope>
    <source>
        <strain evidence="7 18">BIOML-A1</strain>
    </source>
</reference>
<evidence type="ECO:0000313" key="12">
    <source>
        <dbReference type="EMBL" id="RHN05562.1"/>
    </source>
</evidence>
<dbReference type="InterPro" id="IPR010982">
    <property type="entry name" value="Lambda_DNA-bd_dom_sf"/>
</dbReference>
<dbReference type="PaxDb" id="166486-ERS852572_02246"/>
<dbReference type="GO" id="GO:0003700">
    <property type="term" value="F:DNA-binding transcription factor activity"/>
    <property type="evidence" value="ECO:0007669"/>
    <property type="project" value="TreeGrafter"/>
</dbReference>
<dbReference type="EMBL" id="QRQN01000019">
    <property type="protein sequence ID" value="RHN05562.1"/>
    <property type="molecule type" value="Genomic_DNA"/>
</dbReference>
<dbReference type="Proteomes" id="UP000284465">
    <property type="component" value="Unassembled WGS sequence"/>
</dbReference>
<dbReference type="PANTHER" id="PTHR30146:SF148">
    <property type="entry name" value="HTH-TYPE TRANSCRIPTIONAL REPRESSOR PURR-RELATED"/>
    <property type="match status" value="1"/>
</dbReference>
<dbReference type="InterPro" id="IPR028082">
    <property type="entry name" value="Peripla_BP_I"/>
</dbReference>
<evidence type="ECO:0000313" key="6">
    <source>
        <dbReference type="EMBL" id="CUN16996.1"/>
    </source>
</evidence>
<dbReference type="Pfam" id="PF13377">
    <property type="entry name" value="Peripla_BP_3"/>
    <property type="match status" value="1"/>
</dbReference>
<evidence type="ECO:0000313" key="8">
    <source>
        <dbReference type="EMBL" id="MVQ45090.1"/>
    </source>
</evidence>
<keyword evidence="1" id="KW-0678">Repressor</keyword>
<organism evidence="6 13">
    <name type="scientific">Roseburia intestinalis</name>
    <dbReference type="NCBI Taxonomy" id="166486"/>
    <lineage>
        <taxon>Bacteria</taxon>
        <taxon>Bacillati</taxon>
        <taxon>Bacillota</taxon>
        <taxon>Clostridia</taxon>
        <taxon>Lachnospirales</taxon>
        <taxon>Lachnospiraceae</taxon>
        <taxon>Roseburia</taxon>
    </lineage>
</organism>
<dbReference type="CDD" id="cd01392">
    <property type="entry name" value="HTH_LacI"/>
    <property type="match status" value="1"/>
</dbReference>
<evidence type="ECO:0000313" key="15">
    <source>
        <dbReference type="Proteomes" id="UP000283586"/>
    </source>
</evidence>
<dbReference type="SMART" id="SM00354">
    <property type="entry name" value="HTH_LACI"/>
    <property type="match status" value="1"/>
</dbReference>
<evidence type="ECO:0000313" key="19">
    <source>
        <dbReference type="Proteomes" id="UP000479531"/>
    </source>
</evidence>
<dbReference type="EMBL" id="CYXZ01000016">
    <property type="protein sequence ID" value="CUN16996.1"/>
    <property type="molecule type" value="Genomic_DNA"/>
</dbReference>
<evidence type="ECO:0000259" key="5">
    <source>
        <dbReference type="PROSITE" id="PS50932"/>
    </source>
</evidence>
<dbReference type="EMBL" id="QSHO01000018">
    <property type="protein sequence ID" value="RHC14002.1"/>
    <property type="molecule type" value="Genomic_DNA"/>
</dbReference>
<keyword evidence="2" id="KW-0805">Transcription regulation</keyword>
<dbReference type="Proteomes" id="UP000478483">
    <property type="component" value="Unassembled WGS sequence"/>
</dbReference>
<dbReference type="Gene3D" id="1.10.260.40">
    <property type="entry name" value="lambda repressor-like DNA-binding domains"/>
    <property type="match status" value="1"/>
</dbReference>
<dbReference type="EMBL" id="WGGT01000004">
    <property type="protein sequence ID" value="MVQ45090.1"/>
    <property type="molecule type" value="Genomic_DNA"/>
</dbReference>
<dbReference type="PROSITE" id="PS50932">
    <property type="entry name" value="HTH_LACI_2"/>
    <property type="match status" value="1"/>
</dbReference>
<dbReference type="Proteomes" id="UP000283513">
    <property type="component" value="Unassembled WGS sequence"/>
</dbReference>
<accession>A0A173URK8</accession>
<name>A0A173URK8_9FIRM</name>
<evidence type="ECO:0000313" key="16">
    <source>
        <dbReference type="Proteomes" id="UP000284051"/>
    </source>
</evidence>
<dbReference type="InterPro" id="IPR000843">
    <property type="entry name" value="HTH_LacI"/>
</dbReference>
<evidence type="ECO:0000313" key="11">
    <source>
        <dbReference type="EMBL" id="RHG30953.1"/>
    </source>
</evidence>
<dbReference type="STRING" id="166486.ERS852572_02246"/>
<dbReference type="AlphaFoldDB" id="A0A173URK8"/>
<dbReference type="PANTHER" id="PTHR30146">
    <property type="entry name" value="LACI-RELATED TRANSCRIPTIONAL REPRESSOR"/>
    <property type="match status" value="1"/>
</dbReference>
<evidence type="ECO:0000256" key="2">
    <source>
        <dbReference type="ARBA" id="ARBA00023015"/>
    </source>
</evidence>
<evidence type="ECO:0000313" key="17">
    <source>
        <dbReference type="Proteomes" id="UP000284465"/>
    </source>
</evidence>
<feature type="domain" description="HTH lacI-type" evidence="5">
    <location>
        <begin position="4"/>
        <end position="47"/>
    </location>
</feature>
<dbReference type="EMBL" id="WNAJ01000018">
    <property type="protein sequence ID" value="MTR86084.1"/>
    <property type="molecule type" value="Genomic_DNA"/>
</dbReference>
<protein>
    <submittedName>
        <fullName evidence="6">Glucose-resistance amylase regulator</fullName>
    </submittedName>
    <submittedName>
        <fullName evidence="7">LacI family DNA-binding transcriptional regulator</fullName>
    </submittedName>
    <submittedName>
        <fullName evidence="9">LacI family transcriptional regulator</fullName>
    </submittedName>
</protein>
<dbReference type="SUPFAM" id="SSF47413">
    <property type="entry name" value="lambda repressor-like DNA-binding domains"/>
    <property type="match status" value="1"/>
</dbReference>
<gene>
    <name evidence="6" type="primary">ccpA_5</name>
    <name evidence="11" type="ORF">DW264_01555</name>
    <name evidence="10" type="ORF">DW856_16515</name>
    <name evidence="9" type="ORF">DW927_04860</name>
    <name evidence="12" type="ORF">DWZ31_14465</name>
    <name evidence="6" type="ORF">ERS852572_02246</name>
    <name evidence="8" type="ORF">GCK47_05080</name>
    <name evidence="7" type="ORF">GMD50_13740</name>
</gene>
<dbReference type="RefSeq" id="WP_006856796.1">
    <property type="nucleotide sequence ID" value="NZ_CABIYH010000016.1"/>
</dbReference>